<gene>
    <name evidence="1" type="ORF">FSCOSCO3_A019191</name>
</gene>
<evidence type="ECO:0000313" key="1">
    <source>
        <dbReference type="EMBL" id="CAK6972536.1"/>
    </source>
</evidence>
<evidence type="ECO:0000313" key="2">
    <source>
        <dbReference type="Proteomes" id="UP001314229"/>
    </source>
</evidence>
<dbReference type="AlphaFoldDB" id="A0AAV1PLJ4"/>
<reference evidence="1 2" key="1">
    <citation type="submission" date="2024-01" db="EMBL/GenBank/DDBJ databases">
        <authorList>
            <person name="Alioto T."/>
            <person name="Alioto T."/>
            <person name="Gomez Garrido J."/>
        </authorList>
    </citation>
    <scope>NUCLEOTIDE SEQUENCE [LARGE SCALE GENOMIC DNA]</scope>
</reference>
<sequence length="84" mass="9323">MHNATPRPMNIYERKLLQLRRLILSGESCGAAQEAIVPRDNVLDVFLDFIQKAARLVCRLPTSTAGSSCLFTAQQANGNELNYT</sequence>
<comment type="caution">
    <text evidence="1">The sequence shown here is derived from an EMBL/GenBank/DDBJ whole genome shotgun (WGS) entry which is preliminary data.</text>
</comment>
<proteinExistence type="predicted"/>
<accession>A0AAV1PLJ4</accession>
<organism evidence="1 2">
    <name type="scientific">Scomber scombrus</name>
    <name type="common">Atlantic mackerel</name>
    <name type="synonym">Scomber vernalis</name>
    <dbReference type="NCBI Taxonomy" id="13677"/>
    <lineage>
        <taxon>Eukaryota</taxon>
        <taxon>Metazoa</taxon>
        <taxon>Chordata</taxon>
        <taxon>Craniata</taxon>
        <taxon>Vertebrata</taxon>
        <taxon>Euteleostomi</taxon>
        <taxon>Actinopterygii</taxon>
        <taxon>Neopterygii</taxon>
        <taxon>Teleostei</taxon>
        <taxon>Neoteleostei</taxon>
        <taxon>Acanthomorphata</taxon>
        <taxon>Pelagiaria</taxon>
        <taxon>Scombriformes</taxon>
        <taxon>Scombridae</taxon>
        <taxon>Scomber</taxon>
    </lineage>
</organism>
<name>A0AAV1PLJ4_SCOSC</name>
<protein>
    <submittedName>
        <fullName evidence="1">Uncharacterized protein</fullName>
    </submittedName>
</protein>
<dbReference type="Proteomes" id="UP001314229">
    <property type="component" value="Unassembled WGS sequence"/>
</dbReference>
<dbReference type="EMBL" id="CAWUFR010000204">
    <property type="protein sequence ID" value="CAK6972536.1"/>
    <property type="molecule type" value="Genomic_DNA"/>
</dbReference>
<keyword evidence="2" id="KW-1185">Reference proteome</keyword>